<keyword evidence="2" id="KW-1185">Reference proteome</keyword>
<evidence type="ECO:0000313" key="2">
    <source>
        <dbReference type="Proteomes" id="UP001519332"/>
    </source>
</evidence>
<sequence>MSAIATTTRLSCDRVAASGVRCHVSYEHPGDEYVTRDAASAQGWSRPLGRLGEFRDICPTCTAEGHR</sequence>
<comment type="caution">
    <text evidence="1">The sequence shown here is derived from an EMBL/GenBank/DDBJ whole genome shotgun (WGS) entry which is preliminary data.</text>
</comment>
<name>A0ABS4U3L8_9PSEU</name>
<dbReference type="Proteomes" id="UP001519332">
    <property type="component" value="Unassembled WGS sequence"/>
</dbReference>
<proteinExistence type="predicted"/>
<accession>A0ABS4U3L8</accession>
<organism evidence="1 2">
    <name type="scientific">Kibdelosporangium banguiense</name>
    <dbReference type="NCBI Taxonomy" id="1365924"/>
    <lineage>
        <taxon>Bacteria</taxon>
        <taxon>Bacillati</taxon>
        <taxon>Actinomycetota</taxon>
        <taxon>Actinomycetes</taxon>
        <taxon>Pseudonocardiales</taxon>
        <taxon>Pseudonocardiaceae</taxon>
        <taxon>Kibdelosporangium</taxon>
    </lineage>
</organism>
<evidence type="ECO:0000313" key="1">
    <source>
        <dbReference type="EMBL" id="MBP2331258.1"/>
    </source>
</evidence>
<reference evidence="1 2" key="1">
    <citation type="submission" date="2021-03" db="EMBL/GenBank/DDBJ databases">
        <title>Sequencing the genomes of 1000 actinobacteria strains.</title>
        <authorList>
            <person name="Klenk H.-P."/>
        </authorList>
    </citation>
    <scope>NUCLEOTIDE SEQUENCE [LARGE SCALE GENOMIC DNA]</scope>
    <source>
        <strain evidence="1 2">DSM 46670</strain>
    </source>
</reference>
<dbReference type="EMBL" id="JAGINW010000001">
    <property type="protein sequence ID" value="MBP2331258.1"/>
    <property type="molecule type" value="Genomic_DNA"/>
</dbReference>
<gene>
    <name evidence="1" type="ORF">JOF56_011643</name>
</gene>
<protein>
    <submittedName>
        <fullName evidence="1">Uncharacterized protein</fullName>
    </submittedName>
</protein>